<organism evidence="2 3">
    <name type="scientific">Ambispora leptoticha</name>
    <dbReference type="NCBI Taxonomy" id="144679"/>
    <lineage>
        <taxon>Eukaryota</taxon>
        <taxon>Fungi</taxon>
        <taxon>Fungi incertae sedis</taxon>
        <taxon>Mucoromycota</taxon>
        <taxon>Glomeromycotina</taxon>
        <taxon>Glomeromycetes</taxon>
        <taxon>Archaeosporales</taxon>
        <taxon>Ambisporaceae</taxon>
        <taxon>Ambispora</taxon>
    </lineage>
</organism>
<dbReference type="OrthoDB" id="2445738at2759"/>
<reference evidence="2" key="1">
    <citation type="submission" date="2021-06" db="EMBL/GenBank/DDBJ databases">
        <authorList>
            <person name="Kallberg Y."/>
            <person name="Tangrot J."/>
            <person name="Rosling A."/>
        </authorList>
    </citation>
    <scope>NUCLEOTIDE SEQUENCE</scope>
    <source>
        <strain evidence="2">FL130A</strain>
    </source>
</reference>
<accession>A0A9N9D8W2</accession>
<sequence length="293" mass="33524">MDFPEVDVSEEPMQIDSSDNDSVISTRSGNYSFIPKKQGKKPIGGGRISIALPIEIANILFSEEEVEDFSEISSDKDEDLFDQEIDFNAPAIMFENINQKESIDINNNFMWEFSNYPMANQRFLCNYLIAKKISTSKGDIYKPSSIYPIASLSHQLQSLFNKKGFEESYPEEDLPFFRKELSDSHLGLMINLDWFQPFQNSQYGIGAIYDVICNLSRDERFKPSNILTLVLIPAPIMDQLIGLWDGIELERTFESSIGKFIRVAKSAERGGFADMSEWFVERNIDIIRQDAIL</sequence>
<name>A0A9N9D8W2_9GLOM</name>
<dbReference type="AlphaFoldDB" id="A0A9N9D8W2"/>
<proteinExistence type="predicted"/>
<dbReference type="Proteomes" id="UP000789508">
    <property type="component" value="Unassembled WGS sequence"/>
</dbReference>
<feature type="compositionally biased region" description="Acidic residues" evidence="1">
    <location>
        <begin position="1"/>
        <end position="10"/>
    </location>
</feature>
<evidence type="ECO:0000256" key="1">
    <source>
        <dbReference type="SAM" id="MobiDB-lite"/>
    </source>
</evidence>
<gene>
    <name evidence="2" type="ORF">ALEPTO_LOCUS9201</name>
</gene>
<evidence type="ECO:0000313" key="3">
    <source>
        <dbReference type="Proteomes" id="UP000789508"/>
    </source>
</evidence>
<comment type="caution">
    <text evidence="2">The sequence shown here is derived from an EMBL/GenBank/DDBJ whole genome shotgun (WGS) entry which is preliminary data.</text>
</comment>
<protein>
    <submittedName>
        <fullName evidence="2">4337_t:CDS:1</fullName>
    </submittedName>
</protein>
<feature type="region of interest" description="Disordered" evidence="1">
    <location>
        <begin position="1"/>
        <end position="22"/>
    </location>
</feature>
<evidence type="ECO:0000313" key="2">
    <source>
        <dbReference type="EMBL" id="CAG8626973.1"/>
    </source>
</evidence>
<dbReference type="EMBL" id="CAJVPS010006599">
    <property type="protein sequence ID" value="CAG8626973.1"/>
    <property type="molecule type" value="Genomic_DNA"/>
</dbReference>
<keyword evidence="3" id="KW-1185">Reference proteome</keyword>